<keyword evidence="1" id="KW-0547">Nucleotide-binding</keyword>
<dbReference type="Gene3D" id="2.40.30.10">
    <property type="entry name" value="Translation factors"/>
    <property type="match status" value="1"/>
</dbReference>
<name>A0A8R1EHE9_CAEJA</name>
<proteinExistence type="predicted"/>
<reference evidence="5" key="1">
    <citation type="submission" date="2010-08" db="EMBL/GenBank/DDBJ databases">
        <authorList>
            <consortium name="Caenorhabditis japonica Sequencing Consortium"/>
            <person name="Wilson R.K."/>
        </authorList>
    </citation>
    <scope>NUCLEOTIDE SEQUENCE [LARGE SCALE GENOMIC DNA]</scope>
    <source>
        <strain evidence="5">DF5081</strain>
    </source>
</reference>
<protein>
    <submittedName>
        <fullName evidence="4">GTP_EFTU_D3 domain-containing protein</fullName>
    </submittedName>
</protein>
<keyword evidence="2" id="KW-0342">GTP-binding</keyword>
<evidence type="ECO:0000313" key="4">
    <source>
        <dbReference type="EnsemblMetazoa" id="CJA36953a.1"/>
    </source>
</evidence>
<evidence type="ECO:0000256" key="1">
    <source>
        <dbReference type="ARBA" id="ARBA00022741"/>
    </source>
</evidence>
<dbReference type="AlphaFoldDB" id="A0A8R1EHE9"/>
<evidence type="ECO:0000259" key="3">
    <source>
        <dbReference type="Pfam" id="PF22594"/>
    </source>
</evidence>
<dbReference type="SUPFAM" id="SSF50465">
    <property type="entry name" value="EF-Tu/eEF-1alpha/eIF2-gamma C-terminal domain"/>
    <property type="match status" value="1"/>
</dbReference>
<dbReference type="Pfam" id="PF22594">
    <property type="entry name" value="GTP-eEF1A_C"/>
    <property type="match status" value="1"/>
</dbReference>
<dbReference type="EnsemblMetazoa" id="CJA36953a.1">
    <property type="protein sequence ID" value="CJA36953a.1"/>
    <property type="gene ID" value="WBGene00212800"/>
</dbReference>
<dbReference type="GO" id="GO:0005525">
    <property type="term" value="F:GTP binding"/>
    <property type="evidence" value="ECO:0007669"/>
    <property type="project" value="UniProtKB-KW"/>
</dbReference>
<feature type="domain" description="GTP-eEF1A C-terminal" evidence="3">
    <location>
        <begin position="16"/>
        <end position="79"/>
    </location>
</feature>
<organism evidence="4 5">
    <name type="scientific">Caenorhabditis japonica</name>
    <dbReference type="NCBI Taxonomy" id="281687"/>
    <lineage>
        <taxon>Eukaryota</taxon>
        <taxon>Metazoa</taxon>
        <taxon>Ecdysozoa</taxon>
        <taxon>Nematoda</taxon>
        <taxon>Chromadorea</taxon>
        <taxon>Rhabditida</taxon>
        <taxon>Rhabditina</taxon>
        <taxon>Rhabditomorpha</taxon>
        <taxon>Rhabditoidea</taxon>
        <taxon>Rhabditidae</taxon>
        <taxon>Peloderinae</taxon>
        <taxon>Caenorhabditis</taxon>
    </lineage>
</organism>
<reference evidence="4" key="2">
    <citation type="submission" date="2022-06" db="UniProtKB">
        <authorList>
            <consortium name="EnsemblMetazoa"/>
        </authorList>
    </citation>
    <scope>IDENTIFICATION</scope>
    <source>
        <strain evidence="4">DF5081</strain>
    </source>
</reference>
<keyword evidence="5" id="KW-1185">Reference proteome</keyword>
<accession>A0A8R1EHE9</accession>
<evidence type="ECO:0000313" key="5">
    <source>
        <dbReference type="Proteomes" id="UP000005237"/>
    </source>
</evidence>
<dbReference type="InterPro" id="IPR054696">
    <property type="entry name" value="GTP-eEF1A_C"/>
</dbReference>
<sequence length="85" mass="9012">MTAKSTVSLATTFFSHFKALLSRNLCKLAPSSFLAKGTSAVVEVETEHDIAVEPFTSCRPLGRVTFRSAGQTIAAGIVEAVITPQ</sequence>
<dbReference type="InterPro" id="IPR009001">
    <property type="entry name" value="Transl_elong_EF1A/Init_IF2_C"/>
</dbReference>
<dbReference type="Proteomes" id="UP000005237">
    <property type="component" value="Unassembled WGS sequence"/>
</dbReference>
<evidence type="ECO:0000256" key="2">
    <source>
        <dbReference type="ARBA" id="ARBA00023134"/>
    </source>
</evidence>